<dbReference type="Pfam" id="PF00440">
    <property type="entry name" value="TetR_N"/>
    <property type="match status" value="1"/>
</dbReference>
<keyword evidence="3" id="KW-0804">Transcription</keyword>
<gene>
    <name evidence="6" type="ORF">H3V53_11540</name>
</gene>
<evidence type="ECO:0000256" key="3">
    <source>
        <dbReference type="ARBA" id="ARBA00023163"/>
    </source>
</evidence>
<evidence type="ECO:0000259" key="5">
    <source>
        <dbReference type="PROSITE" id="PS50977"/>
    </source>
</evidence>
<dbReference type="InterPro" id="IPR036271">
    <property type="entry name" value="Tet_transcr_reg_TetR-rel_C_sf"/>
</dbReference>
<dbReference type="SUPFAM" id="SSF48498">
    <property type="entry name" value="Tetracyclin repressor-like, C-terminal domain"/>
    <property type="match status" value="1"/>
</dbReference>
<comment type="caution">
    <text evidence="6">The sequence shown here is derived from an EMBL/GenBank/DDBJ whole genome shotgun (WGS) entry which is preliminary data.</text>
</comment>
<dbReference type="PROSITE" id="PS50977">
    <property type="entry name" value="HTH_TETR_2"/>
    <property type="match status" value="1"/>
</dbReference>
<organism evidence="6 7">
    <name type="scientific">Paraburkholderia bengalensis</name>
    <dbReference type="NCBI Taxonomy" id="2747562"/>
    <lineage>
        <taxon>Bacteria</taxon>
        <taxon>Pseudomonadati</taxon>
        <taxon>Pseudomonadota</taxon>
        <taxon>Betaproteobacteria</taxon>
        <taxon>Burkholderiales</taxon>
        <taxon>Burkholderiaceae</taxon>
        <taxon>Paraburkholderia</taxon>
    </lineage>
</organism>
<dbReference type="PANTHER" id="PTHR47506">
    <property type="entry name" value="TRANSCRIPTIONAL REGULATORY PROTEIN"/>
    <property type="match status" value="1"/>
</dbReference>
<dbReference type="Proteomes" id="UP001386437">
    <property type="component" value="Unassembled WGS sequence"/>
</dbReference>
<evidence type="ECO:0000256" key="4">
    <source>
        <dbReference type="PROSITE-ProRule" id="PRU00335"/>
    </source>
</evidence>
<reference evidence="6 7" key="1">
    <citation type="journal article" date="2022" name="Arch. Microbiol.">
        <title>Paraburkholderia bengalensis sp. nov. isolated from roots of Oryza sativa, IR64.</title>
        <authorList>
            <person name="Nag P."/>
            <person name="Mondal N."/>
            <person name="Sarkar J."/>
            <person name="Das S."/>
        </authorList>
    </citation>
    <scope>NUCLEOTIDE SEQUENCE [LARGE SCALE GENOMIC DNA]</scope>
    <source>
        <strain evidence="6 7">IR64_4_BI</strain>
    </source>
</reference>
<dbReference type="RefSeq" id="WP_054926303.1">
    <property type="nucleotide sequence ID" value="NZ_JACFYJ010000014.1"/>
</dbReference>
<name>A0ABU8IQN3_9BURK</name>
<evidence type="ECO:0000313" key="7">
    <source>
        <dbReference type="Proteomes" id="UP001386437"/>
    </source>
</evidence>
<dbReference type="SUPFAM" id="SSF46689">
    <property type="entry name" value="Homeodomain-like"/>
    <property type="match status" value="1"/>
</dbReference>
<dbReference type="PRINTS" id="PR00455">
    <property type="entry name" value="HTHTETR"/>
</dbReference>
<proteinExistence type="predicted"/>
<keyword evidence="7" id="KW-1185">Reference proteome</keyword>
<dbReference type="InterPro" id="IPR009057">
    <property type="entry name" value="Homeodomain-like_sf"/>
</dbReference>
<dbReference type="Gene3D" id="1.10.357.10">
    <property type="entry name" value="Tetracycline Repressor, domain 2"/>
    <property type="match status" value="1"/>
</dbReference>
<evidence type="ECO:0000256" key="2">
    <source>
        <dbReference type="ARBA" id="ARBA00023125"/>
    </source>
</evidence>
<feature type="DNA-binding region" description="H-T-H motif" evidence="4">
    <location>
        <begin position="36"/>
        <end position="55"/>
    </location>
</feature>
<sequence length="218" mass="24830">MKRIRLTREQSKDQTRQRLLDAAQAIFMKKGFVAASVEDIAEAAGYTRGAFYSNFRSKPELFLELLRRDHESMQADLQSIFEENATREEMEASVLRYYSRMPSENKCFLLWAEAKLLAARDARFRVRFNAFMHEKLDQLSAYITEFSVRVGTPLPLPAPTLAVGLMGLCDGMQFFFTVDPQRFSGERAEEVLGSFFARVVFGRTMTDAADSATDNSTD</sequence>
<dbReference type="PANTHER" id="PTHR47506:SF7">
    <property type="entry name" value="TRANSCRIPTIONAL REGULATORY PROTEIN"/>
    <property type="match status" value="1"/>
</dbReference>
<feature type="domain" description="HTH tetR-type" evidence="5">
    <location>
        <begin position="13"/>
        <end position="73"/>
    </location>
</feature>
<dbReference type="EMBL" id="JACFYJ010000014">
    <property type="protein sequence ID" value="MEI5997809.1"/>
    <property type="molecule type" value="Genomic_DNA"/>
</dbReference>
<keyword evidence="1" id="KW-0805">Transcription regulation</keyword>
<accession>A0ABU8IQN3</accession>
<protein>
    <submittedName>
        <fullName evidence="6">TetR/AcrR family transcriptional regulator</fullName>
    </submittedName>
</protein>
<evidence type="ECO:0000313" key="6">
    <source>
        <dbReference type="EMBL" id="MEI5997809.1"/>
    </source>
</evidence>
<evidence type="ECO:0000256" key="1">
    <source>
        <dbReference type="ARBA" id="ARBA00023015"/>
    </source>
</evidence>
<keyword evidence="2 4" id="KW-0238">DNA-binding</keyword>
<dbReference type="InterPro" id="IPR001647">
    <property type="entry name" value="HTH_TetR"/>
</dbReference>